<dbReference type="SUPFAM" id="SSF56349">
    <property type="entry name" value="DNA breaking-rejoining enzymes"/>
    <property type="match status" value="1"/>
</dbReference>
<evidence type="ECO:0000313" key="5">
    <source>
        <dbReference type="EMBL" id="TCP19557.1"/>
    </source>
</evidence>
<dbReference type="CDD" id="cd00796">
    <property type="entry name" value="INT_Rci_Hp1_C"/>
    <property type="match status" value="1"/>
</dbReference>
<dbReference type="OrthoDB" id="8556969at2"/>
<dbReference type="AlphaFoldDB" id="A0A4R2NEB2"/>
<proteinExistence type="inferred from homology"/>
<dbReference type="Gene3D" id="3.30.160.390">
    <property type="entry name" value="Integrase, DNA-binding domain"/>
    <property type="match status" value="1"/>
</dbReference>
<name>A0A4R2NEB2_9BURK</name>
<reference evidence="5 6" key="1">
    <citation type="submission" date="2019-03" db="EMBL/GenBank/DDBJ databases">
        <title>Genomic Encyclopedia of Type Strains, Phase IV (KMG-IV): sequencing the most valuable type-strain genomes for metagenomic binning, comparative biology and taxonomic classification.</title>
        <authorList>
            <person name="Goeker M."/>
        </authorList>
    </citation>
    <scope>NUCLEOTIDE SEQUENCE [LARGE SCALE GENOMIC DNA]</scope>
    <source>
        <strain evidence="5 6">DSM 1837</strain>
    </source>
</reference>
<keyword evidence="6" id="KW-1185">Reference proteome</keyword>
<evidence type="ECO:0000256" key="3">
    <source>
        <dbReference type="ARBA" id="ARBA00023172"/>
    </source>
</evidence>
<dbReference type="EMBL" id="SLXH01000004">
    <property type="protein sequence ID" value="TCP19557.1"/>
    <property type="molecule type" value="Genomic_DNA"/>
</dbReference>
<keyword evidence="2" id="KW-0229">DNA integration</keyword>
<evidence type="ECO:0000259" key="4">
    <source>
        <dbReference type="PROSITE" id="PS51898"/>
    </source>
</evidence>
<keyword evidence="3" id="KW-0233">DNA recombination</keyword>
<dbReference type="InterPro" id="IPR013762">
    <property type="entry name" value="Integrase-like_cat_sf"/>
</dbReference>
<dbReference type="InterPro" id="IPR025166">
    <property type="entry name" value="Integrase_DNA_bind_dom"/>
</dbReference>
<dbReference type="Gene3D" id="1.10.443.10">
    <property type="entry name" value="Intergrase catalytic core"/>
    <property type="match status" value="1"/>
</dbReference>
<dbReference type="InterPro" id="IPR002104">
    <property type="entry name" value="Integrase_catalytic"/>
</dbReference>
<dbReference type="PANTHER" id="PTHR30629">
    <property type="entry name" value="PROPHAGE INTEGRASE"/>
    <property type="match status" value="1"/>
</dbReference>
<dbReference type="Proteomes" id="UP000295182">
    <property type="component" value="Unassembled WGS sequence"/>
</dbReference>
<comment type="similarity">
    <text evidence="1">Belongs to the 'phage' integrase family.</text>
</comment>
<protein>
    <submittedName>
        <fullName evidence="5">Phage integrase family protein</fullName>
    </submittedName>
</protein>
<dbReference type="PROSITE" id="PS51898">
    <property type="entry name" value="TYR_RECOMBINASE"/>
    <property type="match status" value="1"/>
</dbReference>
<evidence type="ECO:0000313" key="6">
    <source>
        <dbReference type="Proteomes" id="UP000295182"/>
    </source>
</evidence>
<accession>A0A4R2NEB2</accession>
<evidence type="ECO:0000256" key="1">
    <source>
        <dbReference type="ARBA" id="ARBA00008857"/>
    </source>
</evidence>
<comment type="caution">
    <text evidence="5">The sequence shown here is derived from an EMBL/GenBank/DDBJ whole genome shotgun (WGS) entry which is preliminary data.</text>
</comment>
<gene>
    <name evidence="5" type="ORF">EV674_10415</name>
</gene>
<dbReference type="RefSeq" id="WP_119011922.1">
    <property type="nucleotide sequence ID" value="NZ_QXNC01000002.1"/>
</dbReference>
<dbReference type="Pfam" id="PF13356">
    <property type="entry name" value="Arm-DNA-bind_3"/>
    <property type="match status" value="1"/>
</dbReference>
<organism evidence="5 6">
    <name type="scientific">Simplicispira metamorpha</name>
    <dbReference type="NCBI Taxonomy" id="80881"/>
    <lineage>
        <taxon>Bacteria</taxon>
        <taxon>Pseudomonadati</taxon>
        <taxon>Pseudomonadota</taxon>
        <taxon>Betaproteobacteria</taxon>
        <taxon>Burkholderiales</taxon>
        <taxon>Comamonadaceae</taxon>
        <taxon>Simplicispira</taxon>
    </lineage>
</organism>
<dbReference type="Pfam" id="PF00589">
    <property type="entry name" value="Phage_integrase"/>
    <property type="match status" value="1"/>
</dbReference>
<dbReference type="InterPro" id="IPR050808">
    <property type="entry name" value="Phage_Integrase"/>
</dbReference>
<dbReference type="GO" id="GO:0003677">
    <property type="term" value="F:DNA binding"/>
    <property type="evidence" value="ECO:0007669"/>
    <property type="project" value="InterPro"/>
</dbReference>
<evidence type="ECO:0000256" key="2">
    <source>
        <dbReference type="ARBA" id="ARBA00022908"/>
    </source>
</evidence>
<dbReference type="GO" id="GO:0006310">
    <property type="term" value="P:DNA recombination"/>
    <property type="evidence" value="ECO:0007669"/>
    <property type="project" value="UniProtKB-KW"/>
</dbReference>
<feature type="domain" description="Tyr recombinase" evidence="4">
    <location>
        <begin position="250"/>
        <end position="418"/>
    </location>
</feature>
<sequence length="452" mass="49180">MARPKKTDAPDTTQAIDLTAGTIERLTCRTDTKAQAFLRDTKAPGLRVRVTNTGAKAFVFEGKLNRQTIRRTIGDVRTWSIEQARTEARRLAVLLDNGQDPREIERQQQADKAAAQAAASAQALTVGELWPLYLAQGRPKRKDAWKPRYRADLESMASPGGAPKKRGQGLTLPGPLHPLMGLALVDVTPDALATWYDHQALRGKDQAARARGMFQGFLRWCSGQPEYRALADREAPKDPRIVENLPPTKRRTGALEAAQVPGWWQGVEELGNRTASAYLKTLLLTGARREEVAAIKWQDVDFQWRKLTLADKATSTRTIPLTPYLAQLLATLPRVGPYVFAADSKTGHIADARDAHAKALQSAGVPHLTFHDLRRTFIQHARRVVPAGVPAQISGHAPSAVAEGYAVLSIGELRPYAEQVEAHILGLAGVQFTSASEPGKLRVVAGGAGAAP</sequence>
<dbReference type="InterPro" id="IPR011010">
    <property type="entry name" value="DNA_brk_join_enz"/>
</dbReference>
<dbReference type="PANTHER" id="PTHR30629:SF6">
    <property type="entry name" value="PROPHAGE INTEGRASE INTA-RELATED"/>
    <property type="match status" value="1"/>
</dbReference>
<dbReference type="InterPro" id="IPR038488">
    <property type="entry name" value="Integrase_DNA-bd_sf"/>
</dbReference>
<dbReference type="GO" id="GO:0015074">
    <property type="term" value="P:DNA integration"/>
    <property type="evidence" value="ECO:0007669"/>
    <property type="project" value="UniProtKB-KW"/>
</dbReference>